<evidence type="ECO:0000313" key="5">
    <source>
        <dbReference type="Proteomes" id="UP000799424"/>
    </source>
</evidence>
<dbReference type="Proteomes" id="UP000799424">
    <property type="component" value="Unassembled WGS sequence"/>
</dbReference>
<proteinExistence type="predicted"/>
<feature type="transmembrane region" description="Helical" evidence="2">
    <location>
        <begin position="248"/>
        <end position="275"/>
    </location>
</feature>
<keyword evidence="2" id="KW-0472">Membrane</keyword>
<feature type="signal peptide" evidence="3">
    <location>
        <begin position="1"/>
        <end position="20"/>
    </location>
</feature>
<feature type="compositionally biased region" description="Basic residues" evidence="1">
    <location>
        <begin position="285"/>
        <end position="294"/>
    </location>
</feature>
<dbReference type="EMBL" id="MU006235">
    <property type="protein sequence ID" value="KAF2822160.1"/>
    <property type="molecule type" value="Genomic_DNA"/>
</dbReference>
<keyword evidence="2" id="KW-0812">Transmembrane</keyword>
<feature type="chain" id="PRO_5025564499" evidence="3">
    <location>
        <begin position="21"/>
        <end position="327"/>
    </location>
</feature>
<evidence type="ECO:0000313" key="4">
    <source>
        <dbReference type="EMBL" id="KAF2822160.1"/>
    </source>
</evidence>
<protein>
    <submittedName>
        <fullName evidence="4">Uncharacterized protein</fullName>
    </submittedName>
</protein>
<gene>
    <name evidence="4" type="ORF">CC86DRAFT_330975</name>
</gene>
<evidence type="ECO:0000256" key="3">
    <source>
        <dbReference type="SAM" id="SignalP"/>
    </source>
</evidence>
<accession>A0A6A6ZM75</accession>
<dbReference type="OrthoDB" id="3791536at2759"/>
<feature type="non-terminal residue" evidence="4">
    <location>
        <position position="327"/>
    </location>
</feature>
<dbReference type="AlphaFoldDB" id="A0A6A6ZM75"/>
<name>A0A6A6ZM75_9PLEO</name>
<keyword evidence="5" id="KW-1185">Reference proteome</keyword>
<keyword evidence="3" id="KW-0732">Signal</keyword>
<evidence type="ECO:0000256" key="1">
    <source>
        <dbReference type="SAM" id="MobiDB-lite"/>
    </source>
</evidence>
<feature type="region of interest" description="Disordered" evidence="1">
    <location>
        <begin position="283"/>
        <end position="304"/>
    </location>
</feature>
<keyword evidence="2" id="KW-1133">Transmembrane helix</keyword>
<evidence type="ECO:0000256" key="2">
    <source>
        <dbReference type="SAM" id="Phobius"/>
    </source>
</evidence>
<organism evidence="4 5">
    <name type="scientific">Ophiobolus disseminans</name>
    <dbReference type="NCBI Taxonomy" id="1469910"/>
    <lineage>
        <taxon>Eukaryota</taxon>
        <taxon>Fungi</taxon>
        <taxon>Dikarya</taxon>
        <taxon>Ascomycota</taxon>
        <taxon>Pezizomycotina</taxon>
        <taxon>Dothideomycetes</taxon>
        <taxon>Pleosporomycetidae</taxon>
        <taxon>Pleosporales</taxon>
        <taxon>Pleosporineae</taxon>
        <taxon>Phaeosphaeriaceae</taxon>
        <taxon>Ophiobolus</taxon>
    </lineage>
</organism>
<sequence>MILRAPPIIAVLALWKAASAEPAPEITTLSPGYHFIAKLPCTACPFLYHDATSTQAQNAPWKSRDEENALLLNISLPYTTPTISINTSPLLTPSNILPRISAAQVPLSISAQEISQLVDSNQLDTPGGATFAFSYAYSVRRIKDSSALLFTFDVLEAWAQDVTIKLDAQGQKVLEVVLLRRPVLSAGDADGYEIVRAGLVPRSSATSQSKNTRIMRIQDWDAHGEKGTAQHLVSTAESSFIEYITSGAWGLFLFIMAIIGLFVVLCLFCIFGCGLGKDEYESAQHGKRRGGHGGKRSDAERGKGRFLSAEELGIRSGGRVVGVGKSD</sequence>
<reference evidence="4" key="1">
    <citation type="journal article" date="2020" name="Stud. Mycol.">
        <title>101 Dothideomycetes genomes: a test case for predicting lifestyles and emergence of pathogens.</title>
        <authorList>
            <person name="Haridas S."/>
            <person name="Albert R."/>
            <person name="Binder M."/>
            <person name="Bloem J."/>
            <person name="Labutti K."/>
            <person name="Salamov A."/>
            <person name="Andreopoulos B."/>
            <person name="Baker S."/>
            <person name="Barry K."/>
            <person name="Bills G."/>
            <person name="Bluhm B."/>
            <person name="Cannon C."/>
            <person name="Castanera R."/>
            <person name="Culley D."/>
            <person name="Daum C."/>
            <person name="Ezra D."/>
            <person name="Gonzalez J."/>
            <person name="Henrissat B."/>
            <person name="Kuo A."/>
            <person name="Liang C."/>
            <person name="Lipzen A."/>
            <person name="Lutzoni F."/>
            <person name="Magnuson J."/>
            <person name="Mondo S."/>
            <person name="Nolan M."/>
            <person name="Ohm R."/>
            <person name="Pangilinan J."/>
            <person name="Park H.-J."/>
            <person name="Ramirez L."/>
            <person name="Alfaro M."/>
            <person name="Sun H."/>
            <person name="Tritt A."/>
            <person name="Yoshinaga Y."/>
            <person name="Zwiers L.-H."/>
            <person name="Turgeon B."/>
            <person name="Goodwin S."/>
            <person name="Spatafora J."/>
            <person name="Crous P."/>
            <person name="Grigoriev I."/>
        </authorList>
    </citation>
    <scope>NUCLEOTIDE SEQUENCE</scope>
    <source>
        <strain evidence="4">CBS 113818</strain>
    </source>
</reference>